<accession>A0A914YW32</accession>
<feature type="domain" description="Serpin" evidence="1">
    <location>
        <begin position="24"/>
        <end position="71"/>
    </location>
</feature>
<protein>
    <submittedName>
        <fullName evidence="3">Serpin domain-containing protein</fullName>
    </submittedName>
</protein>
<evidence type="ECO:0000259" key="1">
    <source>
        <dbReference type="Pfam" id="PF00079"/>
    </source>
</evidence>
<keyword evidence="2" id="KW-1185">Reference proteome</keyword>
<dbReference type="Pfam" id="PF00079">
    <property type="entry name" value="Serpin"/>
    <property type="match status" value="1"/>
</dbReference>
<dbReference type="WBParaSite" id="PSU_v2.g4774.t1">
    <property type="protein sequence ID" value="PSU_v2.g4774.t1"/>
    <property type="gene ID" value="PSU_v2.g4774"/>
</dbReference>
<dbReference type="Gene3D" id="2.30.39.10">
    <property type="entry name" value="Alpha-1-antitrypsin, domain 1"/>
    <property type="match status" value="1"/>
</dbReference>
<dbReference type="InterPro" id="IPR042185">
    <property type="entry name" value="Serpin_sf_2"/>
</dbReference>
<evidence type="ECO:0000313" key="2">
    <source>
        <dbReference type="Proteomes" id="UP000887577"/>
    </source>
</evidence>
<proteinExistence type="predicted"/>
<dbReference type="SUPFAM" id="SSF56574">
    <property type="entry name" value="Serpins"/>
    <property type="match status" value="1"/>
</dbReference>
<dbReference type="Proteomes" id="UP000887577">
    <property type="component" value="Unplaced"/>
</dbReference>
<dbReference type="PROSITE" id="PS00284">
    <property type="entry name" value="SERPIN"/>
    <property type="match status" value="1"/>
</dbReference>
<evidence type="ECO:0000313" key="3">
    <source>
        <dbReference type="WBParaSite" id="PSU_v2.g4774.t1"/>
    </source>
</evidence>
<dbReference type="AlphaFoldDB" id="A0A914YW32"/>
<dbReference type="InterPro" id="IPR036186">
    <property type="entry name" value="Serpin_sf"/>
</dbReference>
<organism evidence="2 3">
    <name type="scientific">Panagrolaimus superbus</name>
    <dbReference type="NCBI Taxonomy" id="310955"/>
    <lineage>
        <taxon>Eukaryota</taxon>
        <taxon>Metazoa</taxon>
        <taxon>Ecdysozoa</taxon>
        <taxon>Nematoda</taxon>
        <taxon>Chromadorea</taxon>
        <taxon>Rhabditida</taxon>
        <taxon>Tylenchina</taxon>
        <taxon>Panagrolaimomorpha</taxon>
        <taxon>Panagrolaimoidea</taxon>
        <taxon>Panagrolaimidae</taxon>
        <taxon>Panagrolaimus</taxon>
    </lineage>
</organism>
<reference evidence="3" key="1">
    <citation type="submission" date="2022-11" db="UniProtKB">
        <authorList>
            <consortium name="WormBaseParasite"/>
        </authorList>
    </citation>
    <scope>IDENTIFICATION</scope>
</reference>
<sequence length="75" mass="8378">MLRDVRKFFAVALLPFLKFNFFTNEAGTEAAAATGMMMMAMSLPPPPEKFVADHPFLFFLADKNQNIHFTGVHAA</sequence>
<dbReference type="InterPro" id="IPR023796">
    <property type="entry name" value="Serpin_dom"/>
</dbReference>
<name>A0A914YW32_9BILA</name>
<dbReference type="InterPro" id="IPR023795">
    <property type="entry name" value="Serpin_CS"/>
</dbReference>